<reference evidence="8 9" key="1">
    <citation type="submission" date="2021-03" db="EMBL/GenBank/DDBJ databases">
        <title>Sequencing the genomes of 1000 actinobacteria strains.</title>
        <authorList>
            <person name="Klenk H.-P."/>
        </authorList>
    </citation>
    <scope>NUCLEOTIDE SEQUENCE [LARGE SCALE GENOMIC DNA]</scope>
    <source>
        <strain evidence="8 9">DSM 45510</strain>
    </source>
</reference>
<feature type="transmembrane region" description="Helical" evidence="7">
    <location>
        <begin position="90"/>
        <end position="109"/>
    </location>
</feature>
<dbReference type="InterPro" id="IPR036259">
    <property type="entry name" value="MFS_trans_sf"/>
</dbReference>
<proteinExistence type="predicted"/>
<dbReference type="InterPro" id="IPR000109">
    <property type="entry name" value="POT_fam"/>
</dbReference>
<dbReference type="PANTHER" id="PTHR23517:SF15">
    <property type="entry name" value="PROTON-DEPENDENT OLIGOPEPTIDE FAMILY TRANSPORT PROTEIN"/>
    <property type="match status" value="1"/>
</dbReference>
<feature type="transmembrane region" description="Helical" evidence="7">
    <location>
        <begin position="60"/>
        <end position="78"/>
    </location>
</feature>
<evidence type="ECO:0000256" key="5">
    <source>
        <dbReference type="ARBA" id="ARBA00022989"/>
    </source>
</evidence>
<feature type="transmembrane region" description="Helical" evidence="7">
    <location>
        <begin position="328"/>
        <end position="349"/>
    </location>
</feature>
<feature type="transmembrane region" description="Helical" evidence="7">
    <location>
        <begin position="244"/>
        <end position="265"/>
    </location>
</feature>
<evidence type="ECO:0000256" key="2">
    <source>
        <dbReference type="ARBA" id="ARBA00022448"/>
    </source>
</evidence>
<dbReference type="Pfam" id="PF00854">
    <property type="entry name" value="PTR2"/>
    <property type="match status" value="1"/>
</dbReference>
<feature type="transmembrane region" description="Helical" evidence="7">
    <location>
        <begin position="150"/>
        <end position="170"/>
    </location>
</feature>
<feature type="transmembrane region" description="Helical" evidence="7">
    <location>
        <begin position="361"/>
        <end position="380"/>
    </location>
</feature>
<feature type="transmembrane region" description="Helical" evidence="7">
    <location>
        <begin position="425"/>
        <end position="446"/>
    </location>
</feature>
<dbReference type="PANTHER" id="PTHR23517">
    <property type="entry name" value="RESISTANCE PROTEIN MDTM, PUTATIVE-RELATED-RELATED"/>
    <property type="match status" value="1"/>
</dbReference>
<keyword evidence="9" id="KW-1185">Reference proteome</keyword>
<feature type="transmembrane region" description="Helical" evidence="7">
    <location>
        <begin position="176"/>
        <end position="196"/>
    </location>
</feature>
<comment type="subcellular location">
    <subcellularLocation>
        <location evidence="1">Cell membrane</location>
        <topology evidence="1">Multi-pass membrane protein</topology>
    </subcellularLocation>
</comment>
<evidence type="ECO:0000256" key="7">
    <source>
        <dbReference type="SAM" id="Phobius"/>
    </source>
</evidence>
<dbReference type="RefSeq" id="WP_308158988.1">
    <property type="nucleotide sequence ID" value="NZ_JAGGMS010000001.1"/>
</dbReference>
<keyword evidence="3" id="KW-1003">Cell membrane</keyword>
<organism evidence="8 9">
    <name type="scientific">Amycolatopsis magusensis</name>
    <dbReference type="NCBI Taxonomy" id="882444"/>
    <lineage>
        <taxon>Bacteria</taxon>
        <taxon>Bacillati</taxon>
        <taxon>Actinomycetota</taxon>
        <taxon>Actinomycetes</taxon>
        <taxon>Pseudonocardiales</taxon>
        <taxon>Pseudonocardiaceae</taxon>
        <taxon>Amycolatopsis</taxon>
    </lineage>
</organism>
<feature type="transmembrane region" description="Helical" evidence="7">
    <location>
        <begin position="115"/>
        <end position="138"/>
    </location>
</feature>
<comment type="caution">
    <text evidence="8">The sequence shown here is derived from an EMBL/GenBank/DDBJ whole genome shotgun (WGS) entry which is preliminary data.</text>
</comment>
<keyword evidence="2" id="KW-0813">Transport</keyword>
<sequence length="485" mass="51132">MGKTSATGFFGHPSGLATLFFTEAWERFSYYGMKAILLYYMYDRVSEGGLGIPGETARSLVAVYGASIYLAAIGGGWLSDRVLGASRSTLYGGILIMCGHICLALPAGATALYSSMLFIVVGTGLLKPSISTSVGQLYPSQDERRDSGFTIYYMGISVGALIAPLAVGTLGEKYDYHLGFGLAAAGMAVGLVVFVLGQRHLGDESKRPTNPIRLADIPRGWAAGVLAGIGSLVLLVVLTGSFSAGLVIDLISLLAIALPVAYFTVMLRSPRVTSAERSRVLSYIPLFLAAVCFWVIQEQGAIVLAQYAQESTDLDAFGFGIPASWFQSVGSLVLILIAPAFAVLWIRLARRDRQPSTPAKFSFGLVVAGLSYAMLVIPTLSSGETHPLWLVGSFTLVTVGEICLSPIGMSVTTQLAPAAFATQTMGLWIASSAAGQGISAQIVGFYDRESAPLYFGIIGLSAVALGMLLVVFAPVIRRKMVGVGA</sequence>
<dbReference type="InterPro" id="IPR005279">
    <property type="entry name" value="Dipep/tripep_permease"/>
</dbReference>
<feature type="transmembrane region" description="Helical" evidence="7">
    <location>
        <begin position="286"/>
        <end position="308"/>
    </location>
</feature>
<dbReference type="InterPro" id="IPR050171">
    <property type="entry name" value="MFS_Transporters"/>
</dbReference>
<evidence type="ECO:0000256" key="4">
    <source>
        <dbReference type="ARBA" id="ARBA00022692"/>
    </source>
</evidence>
<keyword evidence="5 7" id="KW-1133">Transmembrane helix</keyword>
<evidence type="ECO:0000256" key="1">
    <source>
        <dbReference type="ARBA" id="ARBA00004651"/>
    </source>
</evidence>
<gene>
    <name evidence="8" type="ORF">JOM49_007246</name>
</gene>
<dbReference type="SUPFAM" id="SSF103473">
    <property type="entry name" value="MFS general substrate transporter"/>
    <property type="match status" value="1"/>
</dbReference>
<evidence type="ECO:0000313" key="8">
    <source>
        <dbReference type="EMBL" id="MBP2185720.1"/>
    </source>
</evidence>
<dbReference type="EMBL" id="JAGGMS010000001">
    <property type="protein sequence ID" value="MBP2185720.1"/>
    <property type="molecule type" value="Genomic_DNA"/>
</dbReference>
<evidence type="ECO:0000313" key="9">
    <source>
        <dbReference type="Proteomes" id="UP000741013"/>
    </source>
</evidence>
<name>A0ABS4Q3M4_9PSEU</name>
<evidence type="ECO:0000256" key="6">
    <source>
        <dbReference type="ARBA" id="ARBA00023136"/>
    </source>
</evidence>
<keyword evidence="6 7" id="KW-0472">Membrane</keyword>
<feature type="transmembrane region" description="Helical" evidence="7">
    <location>
        <begin position="217"/>
        <end position="238"/>
    </location>
</feature>
<dbReference type="NCBIfam" id="TIGR00924">
    <property type="entry name" value="yjdL_sub1_fam"/>
    <property type="match status" value="1"/>
</dbReference>
<feature type="transmembrane region" description="Helical" evidence="7">
    <location>
        <begin position="386"/>
        <end position="404"/>
    </location>
</feature>
<keyword evidence="4 7" id="KW-0812">Transmembrane</keyword>
<feature type="transmembrane region" description="Helical" evidence="7">
    <location>
        <begin position="452"/>
        <end position="476"/>
    </location>
</feature>
<protein>
    <submittedName>
        <fullName evidence="8">POT family proton-dependent oligopeptide transporter</fullName>
    </submittedName>
</protein>
<dbReference type="Proteomes" id="UP000741013">
    <property type="component" value="Unassembled WGS sequence"/>
</dbReference>
<accession>A0ABS4Q3M4</accession>
<dbReference type="CDD" id="cd17346">
    <property type="entry name" value="MFS_DtpA_like"/>
    <property type="match status" value="1"/>
</dbReference>
<dbReference type="Gene3D" id="1.20.1250.20">
    <property type="entry name" value="MFS general substrate transporter like domains"/>
    <property type="match status" value="1"/>
</dbReference>
<evidence type="ECO:0000256" key="3">
    <source>
        <dbReference type="ARBA" id="ARBA00022475"/>
    </source>
</evidence>